<dbReference type="AlphaFoldDB" id="A0A150P0W1"/>
<reference evidence="1 2" key="1">
    <citation type="submission" date="2014-02" db="EMBL/GenBank/DDBJ databases">
        <title>The small core and large imbalanced accessory genome model reveals a collaborative survival strategy of Sorangium cellulosum strains in nature.</title>
        <authorList>
            <person name="Han K."/>
            <person name="Peng R."/>
            <person name="Blom J."/>
            <person name="Li Y.-Z."/>
        </authorList>
    </citation>
    <scope>NUCLEOTIDE SEQUENCE [LARGE SCALE GENOMIC DNA]</scope>
    <source>
        <strain evidence="1 2">So0157-18</strain>
    </source>
</reference>
<gene>
    <name evidence="1" type="ORF">BE04_37645</name>
</gene>
<comment type="caution">
    <text evidence="1">The sequence shown here is derived from an EMBL/GenBank/DDBJ whole genome shotgun (WGS) entry which is preliminary data.</text>
</comment>
<proteinExistence type="predicted"/>
<dbReference type="Proteomes" id="UP000075604">
    <property type="component" value="Unassembled WGS sequence"/>
</dbReference>
<evidence type="ECO:0000313" key="1">
    <source>
        <dbReference type="EMBL" id="KYF48515.1"/>
    </source>
</evidence>
<organism evidence="1 2">
    <name type="scientific">Sorangium cellulosum</name>
    <name type="common">Polyangium cellulosum</name>
    <dbReference type="NCBI Taxonomy" id="56"/>
    <lineage>
        <taxon>Bacteria</taxon>
        <taxon>Pseudomonadati</taxon>
        <taxon>Myxococcota</taxon>
        <taxon>Polyangia</taxon>
        <taxon>Polyangiales</taxon>
        <taxon>Polyangiaceae</taxon>
        <taxon>Sorangium</taxon>
    </lineage>
</organism>
<accession>A0A150P0W1</accession>
<dbReference type="EMBL" id="JELX01004376">
    <property type="protein sequence ID" value="KYF48515.1"/>
    <property type="molecule type" value="Genomic_DNA"/>
</dbReference>
<protein>
    <submittedName>
        <fullName evidence="1">Uncharacterized protein</fullName>
    </submittedName>
</protein>
<sequence>MNSAPATLERAQRRLAAAGGRHIGDLISWNTDRIDVTREAARRVFATEGLGHLIPDMDPATALSRAAAEVKRPSGILVRPFARPKGDTSAAVGIYVQKTREGEAGDEYVCGARCRVDRHTGTIVGLPPDGAPPITEALAHAEAMAAHGNHLVTHAETRDISFAMVATAKALSGVPLRDRGGFYLLPPSTCGAWVRLRPGIEQLGVKPIRIEMHDAPDNVAVARAAAQGALEADVAELIADLDKAASEGMRQNALARRVELCKELTAKAELYRGVLAGVADRITARVKELQHSFQLQLDGGDGVSFTIPVVND</sequence>
<name>A0A150P0W1_SORCE</name>
<evidence type="ECO:0000313" key="2">
    <source>
        <dbReference type="Proteomes" id="UP000075604"/>
    </source>
</evidence>